<evidence type="ECO:0000256" key="6">
    <source>
        <dbReference type="ARBA" id="ARBA00023157"/>
    </source>
</evidence>
<dbReference type="InterPro" id="IPR039417">
    <property type="entry name" value="Peptidase_C1A_papain-like"/>
</dbReference>
<dbReference type="SMART" id="SM00848">
    <property type="entry name" value="Inhibitor_I29"/>
    <property type="match status" value="1"/>
</dbReference>
<dbReference type="Proteomes" id="UP000276133">
    <property type="component" value="Unassembled WGS sequence"/>
</dbReference>
<dbReference type="InterPro" id="IPR013201">
    <property type="entry name" value="Prot_inhib_I29"/>
</dbReference>
<evidence type="ECO:0000256" key="7">
    <source>
        <dbReference type="SAM" id="SignalP"/>
    </source>
</evidence>
<keyword evidence="4" id="KW-0788">Thiol protease</keyword>
<dbReference type="AlphaFoldDB" id="A0A173GPF6"/>
<dbReference type="STRING" id="10195.A0A173GPF6"/>
<reference evidence="10" key="1">
    <citation type="submission" date="2015-12" db="EMBL/GenBank/DDBJ databases">
        <authorList>
            <person name="Shamseldin A."/>
            <person name="Moawad H."/>
            <person name="Abd El-Rahim W.M."/>
            <person name="Sadowsky M.J."/>
        </authorList>
    </citation>
    <scope>NUCLEOTIDE SEQUENCE</scope>
</reference>
<accession>A0A173GPF6</accession>
<gene>
    <name evidence="11" type="ORF">BpHYR1_008904</name>
</gene>
<sequence length="349" mass="38976">MKFLSIGFLFVTLVCMSHGSALGKDGLLQHLWQKFKKSHGKSYLSEEHEQERFGIFEQNIELIEKHNNEYSMGMHSYTLGVNPFTDWTVEEFKEHMLGTKYNKTQRGLSSGNFVRLPKQVQVPDEIDWRKEGAVTEVKNQGQCGSCWAFSTTGSLEGAHFRATNQLVSLSEQQLVDCSSKYDNHGCNGGLMDNAFEYIKDNGGLDTEESYPYSAHQGKCKFDKKNVAATVSGFVDIPTGDEEALKEALATVGPVSVAIDVEDKFMFYKDGIFVDKHCGSSMGDLDHGVLAVGYGTNTTNEGESMDYWVVKNSWGPHWGENGYIRMARNLKNMCGISTAASYPLVKDQRN</sequence>
<dbReference type="PRINTS" id="PR00705">
    <property type="entry name" value="PAPAIN"/>
</dbReference>
<protein>
    <submittedName>
        <fullName evidence="10">Cathepsin L</fullName>
    </submittedName>
</protein>
<evidence type="ECO:0000259" key="9">
    <source>
        <dbReference type="SMART" id="SM00848"/>
    </source>
</evidence>
<reference evidence="11 12" key="2">
    <citation type="journal article" date="2018" name="Sci. Rep.">
        <title>Genomic signatures of local adaptation to the degree of environmental predictability in rotifers.</title>
        <authorList>
            <person name="Franch-Gras L."/>
            <person name="Hahn C."/>
            <person name="Garcia-Roger E.M."/>
            <person name="Carmona M.J."/>
            <person name="Serra M."/>
            <person name="Gomez A."/>
        </authorList>
    </citation>
    <scope>NUCLEOTIDE SEQUENCE [LARGE SCALE GENOMIC DNA]</scope>
    <source>
        <strain evidence="11">HYR1</strain>
    </source>
</reference>
<dbReference type="CDD" id="cd02248">
    <property type="entry name" value="Peptidase_C1A"/>
    <property type="match status" value="1"/>
</dbReference>
<evidence type="ECO:0000256" key="1">
    <source>
        <dbReference type="ARBA" id="ARBA00008455"/>
    </source>
</evidence>
<comment type="similarity">
    <text evidence="1">Belongs to the peptidase C1 family.</text>
</comment>
<feature type="domain" description="Cathepsin propeptide inhibitor" evidence="9">
    <location>
        <begin position="32"/>
        <end position="92"/>
    </location>
</feature>
<dbReference type="PROSITE" id="PS00639">
    <property type="entry name" value="THIOL_PROTEASE_HIS"/>
    <property type="match status" value="1"/>
</dbReference>
<feature type="domain" description="Peptidase C1A papain C-terminal" evidence="8">
    <location>
        <begin position="122"/>
        <end position="343"/>
    </location>
</feature>
<name>A0A173GPF6_BRAPC</name>
<dbReference type="GO" id="GO:0008234">
    <property type="term" value="F:cysteine-type peptidase activity"/>
    <property type="evidence" value="ECO:0007669"/>
    <property type="project" value="UniProtKB-KW"/>
</dbReference>
<keyword evidence="3" id="KW-0378">Hydrolase</keyword>
<dbReference type="InterPro" id="IPR025660">
    <property type="entry name" value="Pept_his_AS"/>
</dbReference>
<keyword evidence="2" id="KW-0645">Protease</keyword>
<dbReference type="Pfam" id="PF08246">
    <property type="entry name" value="Inhibitor_I29"/>
    <property type="match status" value="1"/>
</dbReference>
<organism evidence="10">
    <name type="scientific">Brachionus plicatilis</name>
    <name type="common">Marine rotifer</name>
    <name type="synonym">Brachionus muelleri</name>
    <dbReference type="NCBI Taxonomy" id="10195"/>
    <lineage>
        <taxon>Eukaryota</taxon>
        <taxon>Metazoa</taxon>
        <taxon>Spiralia</taxon>
        <taxon>Gnathifera</taxon>
        <taxon>Rotifera</taxon>
        <taxon>Eurotatoria</taxon>
        <taxon>Monogononta</taxon>
        <taxon>Pseudotrocha</taxon>
        <taxon>Ploima</taxon>
        <taxon>Brachionidae</taxon>
        <taxon>Brachionus</taxon>
    </lineage>
</organism>
<dbReference type="Pfam" id="PF00112">
    <property type="entry name" value="Peptidase_C1"/>
    <property type="match status" value="1"/>
</dbReference>
<dbReference type="InterPro" id="IPR038765">
    <property type="entry name" value="Papain-like_cys_pep_sf"/>
</dbReference>
<evidence type="ECO:0000256" key="5">
    <source>
        <dbReference type="ARBA" id="ARBA00023145"/>
    </source>
</evidence>
<keyword evidence="7" id="KW-0732">Signal</keyword>
<evidence type="ECO:0000259" key="8">
    <source>
        <dbReference type="SMART" id="SM00645"/>
    </source>
</evidence>
<dbReference type="GO" id="GO:0006508">
    <property type="term" value="P:proteolysis"/>
    <property type="evidence" value="ECO:0007669"/>
    <property type="project" value="UniProtKB-KW"/>
</dbReference>
<dbReference type="InterPro" id="IPR000169">
    <property type="entry name" value="Pept_cys_AS"/>
</dbReference>
<evidence type="ECO:0000256" key="2">
    <source>
        <dbReference type="ARBA" id="ARBA00022670"/>
    </source>
</evidence>
<feature type="chain" id="PRO_5036007539" evidence="7">
    <location>
        <begin position="20"/>
        <end position="349"/>
    </location>
</feature>
<dbReference type="FunFam" id="3.90.70.10:FF:000006">
    <property type="entry name" value="Cathepsin S"/>
    <property type="match status" value="1"/>
</dbReference>
<evidence type="ECO:0000313" key="11">
    <source>
        <dbReference type="EMBL" id="RNA24080.1"/>
    </source>
</evidence>
<proteinExistence type="evidence at transcript level"/>
<dbReference type="InterPro" id="IPR000668">
    <property type="entry name" value="Peptidase_C1A_C"/>
</dbReference>
<keyword evidence="6" id="KW-1015">Disulfide bond</keyword>
<dbReference type="PROSITE" id="PS00139">
    <property type="entry name" value="THIOL_PROTEASE_CYS"/>
    <property type="match status" value="1"/>
</dbReference>
<evidence type="ECO:0000313" key="12">
    <source>
        <dbReference type="Proteomes" id="UP000276133"/>
    </source>
</evidence>
<dbReference type="SMART" id="SM00645">
    <property type="entry name" value="Pept_C1"/>
    <property type="match status" value="1"/>
</dbReference>
<dbReference type="Gene3D" id="3.90.70.10">
    <property type="entry name" value="Cysteine proteinases"/>
    <property type="match status" value="1"/>
</dbReference>
<dbReference type="PANTHER" id="PTHR12411">
    <property type="entry name" value="CYSTEINE PROTEASE FAMILY C1-RELATED"/>
    <property type="match status" value="1"/>
</dbReference>
<evidence type="ECO:0000256" key="4">
    <source>
        <dbReference type="ARBA" id="ARBA00022807"/>
    </source>
</evidence>
<dbReference type="InterPro" id="IPR013128">
    <property type="entry name" value="Peptidase_C1A"/>
</dbReference>
<evidence type="ECO:0000313" key="10">
    <source>
        <dbReference type="EMBL" id="ANH58172.1"/>
    </source>
</evidence>
<evidence type="ECO:0000256" key="3">
    <source>
        <dbReference type="ARBA" id="ARBA00022801"/>
    </source>
</evidence>
<dbReference type="OrthoDB" id="10253408at2759"/>
<keyword evidence="12" id="KW-1185">Reference proteome</keyword>
<dbReference type="SUPFAM" id="SSF54001">
    <property type="entry name" value="Cysteine proteinases"/>
    <property type="match status" value="1"/>
</dbReference>
<feature type="signal peptide" evidence="7">
    <location>
        <begin position="1"/>
        <end position="19"/>
    </location>
</feature>
<keyword evidence="5" id="KW-0865">Zymogen</keyword>
<dbReference type="EMBL" id="KU361817">
    <property type="protein sequence ID" value="ANH58172.1"/>
    <property type="molecule type" value="mRNA"/>
</dbReference>
<dbReference type="EMBL" id="REGN01003168">
    <property type="protein sequence ID" value="RNA24080.1"/>
    <property type="molecule type" value="Genomic_DNA"/>
</dbReference>
<dbReference type="InterPro" id="IPR025661">
    <property type="entry name" value="Pept_asp_AS"/>
</dbReference>
<dbReference type="PROSITE" id="PS00640">
    <property type="entry name" value="THIOL_PROTEASE_ASN"/>
    <property type="match status" value="1"/>
</dbReference>